<accession>A0A0L0UI90</accession>
<evidence type="ECO:0000256" key="4">
    <source>
        <dbReference type="ARBA" id="ARBA00022574"/>
    </source>
</evidence>
<keyword evidence="7" id="KW-0206">Cytoskeleton</keyword>
<dbReference type="GO" id="GO:0051015">
    <property type="term" value="F:actin filament binding"/>
    <property type="evidence" value="ECO:0007669"/>
    <property type="project" value="TreeGrafter"/>
</dbReference>
<dbReference type="PANTHER" id="PTHR10709:SF2">
    <property type="entry name" value="ACTIN-RELATED PROTEIN 2_3 COMPLEX SUBUNIT"/>
    <property type="match status" value="1"/>
</dbReference>
<comment type="similarity">
    <text evidence="2">Belongs to the WD repeat ARPC1 family.</text>
</comment>
<dbReference type="PROSITE" id="PS50082">
    <property type="entry name" value="WD_REPEATS_2"/>
    <property type="match status" value="1"/>
</dbReference>
<keyword evidence="12" id="KW-1185">Reference proteome</keyword>
<evidence type="ECO:0000256" key="6">
    <source>
        <dbReference type="ARBA" id="ARBA00023203"/>
    </source>
</evidence>
<evidence type="ECO:0000256" key="3">
    <source>
        <dbReference type="ARBA" id="ARBA00022490"/>
    </source>
</evidence>
<feature type="repeat" description="WD" evidence="10">
    <location>
        <begin position="42"/>
        <end position="74"/>
    </location>
</feature>
<dbReference type="PANTHER" id="PTHR10709">
    <property type="entry name" value="ACTIN-RELATED PROTEIN 2/3 COMPLEX SUBUNIT 1"/>
    <property type="match status" value="1"/>
</dbReference>
<protein>
    <recommendedName>
        <fullName evidence="8">Arp2/3 complex 41 kDa subunit</fullName>
    </recommendedName>
    <alternativeName>
        <fullName evidence="9">p41-ARC</fullName>
    </alternativeName>
</protein>
<dbReference type="STRING" id="1165861.A0A0L0UI90"/>
<dbReference type="AlphaFoldDB" id="A0A0L0UI90"/>
<evidence type="ECO:0000313" key="11">
    <source>
        <dbReference type="EMBL" id="KNE86748.1"/>
    </source>
</evidence>
<feature type="non-terminal residue" evidence="11">
    <location>
        <position position="103"/>
    </location>
</feature>
<name>A0A0L0UI90_9BASI</name>
<keyword evidence="3" id="KW-0963">Cytoplasm</keyword>
<dbReference type="SUPFAM" id="SSF50978">
    <property type="entry name" value="WD40 repeat-like"/>
    <property type="match status" value="1"/>
</dbReference>
<evidence type="ECO:0000256" key="1">
    <source>
        <dbReference type="ARBA" id="ARBA00004245"/>
    </source>
</evidence>
<dbReference type="EMBL" id="AJIL01008303">
    <property type="protein sequence ID" value="KNE86748.1"/>
    <property type="molecule type" value="Genomic_DNA"/>
</dbReference>
<dbReference type="Pfam" id="PF00400">
    <property type="entry name" value="WD40"/>
    <property type="match status" value="1"/>
</dbReference>
<gene>
    <name evidence="11" type="ORF">PSTG_19888</name>
</gene>
<comment type="subcellular location">
    <subcellularLocation>
        <location evidence="1">Cytoplasm</location>
        <location evidence="1">Cytoskeleton</location>
    </subcellularLocation>
</comment>
<dbReference type="InterPro" id="IPR036322">
    <property type="entry name" value="WD40_repeat_dom_sf"/>
</dbReference>
<evidence type="ECO:0000256" key="2">
    <source>
        <dbReference type="ARBA" id="ARBA00006260"/>
    </source>
</evidence>
<evidence type="ECO:0000256" key="10">
    <source>
        <dbReference type="PROSITE-ProRule" id="PRU00221"/>
    </source>
</evidence>
<sequence>MHSMGIEPVSVNGSGLFKIYEKSEAKLGPGNTTSSWTSIHTLSDHDKVVTSIDWAPRRNQIVTASQDRNAYVWQYGTDPLDPSKPATWQPTLVLLRLNRSATF</sequence>
<dbReference type="PROSITE" id="PS50294">
    <property type="entry name" value="WD_REPEATS_REGION"/>
    <property type="match status" value="1"/>
</dbReference>
<dbReference type="InterPro" id="IPR015943">
    <property type="entry name" value="WD40/YVTN_repeat-like_dom_sf"/>
</dbReference>
<dbReference type="Proteomes" id="UP000054564">
    <property type="component" value="Unassembled WGS sequence"/>
</dbReference>
<keyword evidence="4 10" id="KW-0853">WD repeat</keyword>
<evidence type="ECO:0000256" key="8">
    <source>
        <dbReference type="ARBA" id="ARBA00041244"/>
    </source>
</evidence>
<comment type="caution">
    <text evidence="11">The sequence shown here is derived from an EMBL/GenBank/DDBJ whole genome shotgun (WGS) entry which is preliminary data.</text>
</comment>
<evidence type="ECO:0000256" key="7">
    <source>
        <dbReference type="ARBA" id="ARBA00023212"/>
    </source>
</evidence>
<dbReference type="GO" id="GO:0005885">
    <property type="term" value="C:Arp2/3 protein complex"/>
    <property type="evidence" value="ECO:0007669"/>
    <property type="project" value="InterPro"/>
</dbReference>
<dbReference type="GO" id="GO:0034314">
    <property type="term" value="P:Arp2/3 complex-mediated actin nucleation"/>
    <property type="evidence" value="ECO:0007669"/>
    <property type="project" value="InterPro"/>
</dbReference>
<evidence type="ECO:0000313" key="12">
    <source>
        <dbReference type="Proteomes" id="UP000054564"/>
    </source>
</evidence>
<organism evidence="11 12">
    <name type="scientific">Puccinia striiformis f. sp. tritici PST-78</name>
    <dbReference type="NCBI Taxonomy" id="1165861"/>
    <lineage>
        <taxon>Eukaryota</taxon>
        <taxon>Fungi</taxon>
        <taxon>Dikarya</taxon>
        <taxon>Basidiomycota</taxon>
        <taxon>Pucciniomycotina</taxon>
        <taxon>Pucciniomycetes</taxon>
        <taxon>Pucciniales</taxon>
        <taxon>Pucciniaceae</taxon>
        <taxon>Puccinia</taxon>
    </lineage>
</organism>
<keyword evidence="6" id="KW-0009">Actin-binding</keyword>
<keyword evidence="5" id="KW-0677">Repeat</keyword>
<dbReference type="Gene3D" id="2.130.10.10">
    <property type="entry name" value="YVTN repeat-like/Quinoprotein amine dehydrogenase"/>
    <property type="match status" value="1"/>
</dbReference>
<evidence type="ECO:0000256" key="9">
    <source>
        <dbReference type="ARBA" id="ARBA00041789"/>
    </source>
</evidence>
<dbReference type="InterPro" id="IPR017383">
    <property type="entry name" value="ARPC1"/>
</dbReference>
<dbReference type="InterPro" id="IPR001680">
    <property type="entry name" value="WD40_rpt"/>
</dbReference>
<reference evidence="12" key="1">
    <citation type="submission" date="2014-03" db="EMBL/GenBank/DDBJ databases">
        <title>The Genome Sequence of Puccinia striiformis f. sp. tritici PST-78.</title>
        <authorList>
            <consortium name="The Broad Institute Genome Sequencing Platform"/>
            <person name="Cuomo C."/>
            <person name="Hulbert S."/>
            <person name="Chen X."/>
            <person name="Walker B."/>
            <person name="Young S.K."/>
            <person name="Zeng Q."/>
            <person name="Gargeya S."/>
            <person name="Fitzgerald M."/>
            <person name="Haas B."/>
            <person name="Abouelleil A."/>
            <person name="Alvarado L."/>
            <person name="Arachchi H.M."/>
            <person name="Berlin A.M."/>
            <person name="Chapman S.B."/>
            <person name="Goldberg J."/>
            <person name="Griggs A."/>
            <person name="Gujja S."/>
            <person name="Hansen M."/>
            <person name="Howarth C."/>
            <person name="Imamovic A."/>
            <person name="Larimer J."/>
            <person name="McCowan C."/>
            <person name="Montmayeur A."/>
            <person name="Murphy C."/>
            <person name="Neiman D."/>
            <person name="Pearson M."/>
            <person name="Priest M."/>
            <person name="Roberts A."/>
            <person name="Saif S."/>
            <person name="Shea T."/>
            <person name="Sisk P."/>
            <person name="Sykes S."/>
            <person name="Wortman J."/>
            <person name="Nusbaum C."/>
            <person name="Birren B."/>
        </authorList>
    </citation>
    <scope>NUCLEOTIDE SEQUENCE [LARGE SCALE GENOMIC DNA]</scope>
    <source>
        <strain evidence="12">race PST-78</strain>
    </source>
</reference>
<evidence type="ECO:0000256" key="5">
    <source>
        <dbReference type="ARBA" id="ARBA00022737"/>
    </source>
</evidence>
<dbReference type="SMART" id="SM00320">
    <property type="entry name" value="WD40"/>
    <property type="match status" value="1"/>
</dbReference>
<proteinExistence type="inferred from homology"/>